<accession>A0A8D0H5N8</accession>
<dbReference type="OMA" id="EFKCPLT"/>
<name>A0A8D0H5N8_SPHPU</name>
<organism evidence="2 3">
    <name type="scientific">Sphenodon punctatus</name>
    <name type="common">Tuatara</name>
    <name type="synonym">Hatteria punctata</name>
    <dbReference type="NCBI Taxonomy" id="8508"/>
    <lineage>
        <taxon>Eukaryota</taxon>
        <taxon>Metazoa</taxon>
        <taxon>Chordata</taxon>
        <taxon>Craniata</taxon>
        <taxon>Vertebrata</taxon>
        <taxon>Euteleostomi</taxon>
        <taxon>Lepidosauria</taxon>
        <taxon>Sphenodontia</taxon>
        <taxon>Sphenodontidae</taxon>
        <taxon>Sphenodon</taxon>
    </lineage>
</organism>
<feature type="compositionally biased region" description="Basic residues" evidence="1">
    <location>
        <begin position="455"/>
        <end position="464"/>
    </location>
</feature>
<feature type="region of interest" description="Disordered" evidence="1">
    <location>
        <begin position="292"/>
        <end position="328"/>
    </location>
</feature>
<dbReference type="Ensembl" id="ENSSPUT00000018208.1">
    <property type="protein sequence ID" value="ENSSPUP00000017088.1"/>
    <property type="gene ID" value="ENSSPUG00000013239.1"/>
</dbReference>
<reference evidence="2" key="2">
    <citation type="submission" date="2025-09" db="UniProtKB">
        <authorList>
            <consortium name="Ensembl"/>
        </authorList>
    </citation>
    <scope>IDENTIFICATION</scope>
</reference>
<evidence type="ECO:0000256" key="1">
    <source>
        <dbReference type="SAM" id="MobiDB-lite"/>
    </source>
</evidence>
<evidence type="ECO:0000313" key="3">
    <source>
        <dbReference type="Proteomes" id="UP000694392"/>
    </source>
</evidence>
<feature type="region of interest" description="Disordered" evidence="1">
    <location>
        <begin position="354"/>
        <end position="378"/>
    </location>
</feature>
<feature type="compositionally biased region" description="Basic residues" evidence="1">
    <location>
        <begin position="426"/>
        <end position="440"/>
    </location>
</feature>
<keyword evidence="3" id="KW-1185">Reference proteome</keyword>
<sequence length="533" mass="61022">MPEWEERKYLLAQRRVESIRLLTVLLSQVKDFVQSANQKVGALDFENARNNCFPEAEIKIPQQKTGSDYLLHRGLKHEPPHQVSQMGKIPAGEKLAINLPASPCHFVRTIFNEPATRVVTAITDKDKYCLSSCCPLQITVTQDCKVIKSLDQNDSVARSPKVSGTGCCKKQKVYETDEFIHYLLNYYQTPSYARVCLGPRETVTKSWWQRVVSRNGNGFQISLKNKYGQRFTEVSFVQNLDEGDCRVDDDYRWEITIRESEPVETVSKSQACARGFTKKFQVQWTDSLNEATNKMPHAKRNNNFCEGANAGRDKKSRRDRSKRKVAPLYKPSGSAYKLKDLLEEISSDSEYFSEALGGSQERTKRRSRDCSGGTKASPLAREREKEFLICLKNIAHDDQDEVSNKRSFCPNPTCCDLSKHRRHKLKKTCKRSSSKLRHGVQKSEWPSNEEERDAGRKKKKKKRFSLNVLPAQSSLSEADGCRQLESLKLIERKCSKMFRHKMTFRTLQTTTATLEESVHDQGLCQKEMRGSCC</sequence>
<dbReference type="InterPro" id="IPR056852">
    <property type="entry name" value="AK17A/B"/>
</dbReference>
<reference evidence="2" key="1">
    <citation type="submission" date="2025-08" db="UniProtKB">
        <authorList>
            <consortium name="Ensembl"/>
        </authorList>
    </citation>
    <scope>IDENTIFICATION</scope>
</reference>
<evidence type="ECO:0008006" key="4">
    <source>
        <dbReference type="Google" id="ProtNLM"/>
    </source>
</evidence>
<dbReference type="GeneTree" id="ENSGT00940000169066"/>
<feature type="compositionally biased region" description="Basic residues" evidence="1">
    <location>
        <begin position="314"/>
        <end position="325"/>
    </location>
</feature>
<protein>
    <recommendedName>
        <fullName evidence="4">A-kinase anchor protein 17B</fullName>
    </recommendedName>
</protein>
<evidence type="ECO:0000313" key="2">
    <source>
        <dbReference type="Ensembl" id="ENSSPUP00000017088.1"/>
    </source>
</evidence>
<proteinExistence type="predicted"/>
<dbReference type="PANTHER" id="PTHR12484:SF1">
    <property type="entry name" value="A-KINASE ANCHOR PROTEIN 17B"/>
    <property type="match status" value="1"/>
</dbReference>
<feature type="region of interest" description="Disordered" evidence="1">
    <location>
        <begin position="426"/>
        <end position="465"/>
    </location>
</feature>
<dbReference type="PANTHER" id="PTHR12484">
    <property type="entry name" value="B-LYMPHOCYTE ANTIGEN-RELATED"/>
    <property type="match status" value="1"/>
</dbReference>
<dbReference type="AlphaFoldDB" id="A0A8D0H5N8"/>
<dbReference type="Proteomes" id="UP000694392">
    <property type="component" value="Unplaced"/>
</dbReference>